<dbReference type="EnsemblMetazoa" id="XM_017136527.2">
    <property type="protein sequence ID" value="XP_016992016.1"/>
    <property type="gene ID" value="LOC108053799"/>
</dbReference>
<comment type="similarity">
    <text evidence="1">Belongs to the shugoshin family.</text>
</comment>
<feature type="compositionally biased region" description="Basic and acidic residues" evidence="4">
    <location>
        <begin position="145"/>
        <end position="154"/>
    </location>
</feature>
<dbReference type="Proteomes" id="UP001652680">
    <property type="component" value="Unassembled WGS sequence"/>
</dbReference>
<dbReference type="RefSeq" id="XP_016992016.1">
    <property type="nucleotide sequence ID" value="XM_017136527.1"/>
</dbReference>
<evidence type="ECO:0000313" key="6">
    <source>
        <dbReference type="EnsemblMetazoa" id="XP_016992016.1"/>
    </source>
</evidence>
<evidence type="ECO:0000256" key="3">
    <source>
        <dbReference type="SAM" id="Coils"/>
    </source>
</evidence>
<dbReference type="GO" id="GO:0005634">
    <property type="term" value="C:nucleus"/>
    <property type="evidence" value="ECO:0007669"/>
    <property type="project" value="InterPro"/>
</dbReference>
<feature type="compositionally biased region" description="Acidic residues" evidence="4">
    <location>
        <begin position="166"/>
        <end position="177"/>
    </location>
</feature>
<organism evidence="8">
    <name type="scientific">Drosophila rhopaloa</name>
    <name type="common">Fruit fly</name>
    <dbReference type="NCBI Taxonomy" id="1041015"/>
    <lineage>
        <taxon>Eukaryota</taxon>
        <taxon>Metazoa</taxon>
        <taxon>Ecdysozoa</taxon>
        <taxon>Arthropoda</taxon>
        <taxon>Hexapoda</taxon>
        <taxon>Insecta</taxon>
        <taxon>Pterygota</taxon>
        <taxon>Neoptera</taxon>
        <taxon>Endopterygota</taxon>
        <taxon>Diptera</taxon>
        <taxon>Brachycera</taxon>
        <taxon>Muscomorpha</taxon>
        <taxon>Ephydroidea</taxon>
        <taxon>Drosophilidae</taxon>
        <taxon>Drosophila</taxon>
        <taxon>Sophophora</taxon>
    </lineage>
</organism>
<keyword evidence="3" id="KW-0175">Coiled coil</keyword>
<accession>A0A6P4G382</accession>
<dbReference type="InterPro" id="IPR011515">
    <property type="entry name" value="Shugoshin_C"/>
</dbReference>
<feature type="compositionally biased region" description="Basic and acidic residues" evidence="4">
    <location>
        <begin position="266"/>
        <end position="281"/>
    </location>
</feature>
<dbReference type="CTD" id="37523"/>
<dbReference type="AlphaFoldDB" id="A0A6P4G382"/>
<dbReference type="GeneID" id="108053799"/>
<feature type="domain" description="Shugoshin C-terminal" evidence="5">
    <location>
        <begin position="369"/>
        <end position="391"/>
    </location>
</feature>
<keyword evidence="7" id="KW-1185">Reference proteome</keyword>
<keyword evidence="2" id="KW-0159">Chromosome partition</keyword>
<evidence type="ECO:0000256" key="1">
    <source>
        <dbReference type="ARBA" id="ARBA00010845"/>
    </source>
</evidence>
<protein>
    <submittedName>
        <fullName evidence="8">Shugoshin</fullName>
    </submittedName>
</protein>
<dbReference type="OrthoDB" id="7862396at2759"/>
<name>A0A6P4G382_DRORH</name>
<feature type="coiled-coil region" evidence="3">
    <location>
        <begin position="2"/>
        <end position="54"/>
    </location>
</feature>
<feature type="compositionally biased region" description="Low complexity" evidence="4">
    <location>
        <begin position="114"/>
        <end position="135"/>
    </location>
</feature>
<gene>
    <name evidence="8" type="primary">LOC108053799</name>
    <name evidence="6" type="synonym">108053799</name>
</gene>
<dbReference type="OMA" id="YCDTTIE"/>
<reference evidence="8" key="2">
    <citation type="submission" date="2025-04" db="UniProtKB">
        <authorList>
            <consortium name="RefSeq"/>
        </authorList>
    </citation>
    <scope>IDENTIFICATION</scope>
</reference>
<feature type="region of interest" description="Disordered" evidence="4">
    <location>
        <begin position="266"/>
        <end position="288"/>
    </location>
</feature>
<evidence type="ECO:0000256" key="2">
    <source>
        <dbReference type="ARBA" id="ARBA00022829"/>
    </source>
</evidence>
<dbReference type="Pfam" id="PF07557">
    <property type="entry name" value="Shugoshin_C"/>
    <property type="match status" value="1"/>
</dbReference>
<evidence type="ECO:0000313" key="7">
    <source>
        <dbReference type="Proteomes" id="UP001652680"/>
    </source>
</evidence>
<reference evidence="6" key="3">
    <citation type="submission" date="2025-05" db="UniProtKB">
        <authorList>
            <consortium name="EnsemblMetazoa"/>
        </authorList>
    </citation>
    <scope>IDENTIFICATION</scope>
</reference>
<evidence type="ECO:0000256" key="4">
    <source>
        <dbReference type="SAM" id="MobiDB-lite"/>
    </source>
</evidence>
<feature type="region of interest" description="Disordered" evidence="4">
    <location>
        <begin position="114"/>
        <end position="201"/>
    </location>
</feature>
<evidence type="ECO:0000313" key="8">
    <source>
        <dbReference type="RefSeq" id="XP_016992016.1"/>
    </source>
</evidence>
<feature type="compositionally biased region" description="Basic and acidic residues" evidence="4">
    <location>
        <begin position="183"/>
        <end position="194"/>
    </location>
</feature>
<evidence type="ECO:0000259" key="5">
    <source>
        <dbReference type="Pfam" id="PF07557"/>
    </source>
</evidence>
<proteinExistence type="inferred from homology"/>
<reference evidence="7" key="1">
    <citation type="journal article" date="2021" name="Elife">
        <title>Highly contiguous assemblies of 101 drosophilid genomes.</title>
        <authorList>
            <person name="Kim B.Y."/>
            <person name="Wang J.R."/>
            <person name="Miller D.E."/>
            <person name="Barmina O."/>
            <person name="Delaney E."/>
            <person name="Thompson A."/>
            <person name="Comeault A.A."/>
            <person name="Peede D."/>
            <person name="D'Agostino E.R."/>
            <person name="Pelaez J."/>
            <person name="Aguilar J.M."/>
            <person name="Haji D."/>
            <person name="Matsunaga T."/>
            <person name="Armstrong E.E."/>
            <person name="Zych M."/>
            <person name="Ogawa Y."/>
            <person name="Stamenkovic-Radak M."/>
            <person name="Jelic M."/>
            <person name="Veselinovic M.S."/>
            <person name="Tanaskovic M."/>
            <person name="Eric P."/>
            <person name="Gao J.J."/>
            <person name="Katoh T.K."/>
            <person name="Toda M.J."/>
            <person name="Watabe H."/>
            <person name="Watada M."/>
            <person name="Davis J.S."/>
            <person name="Moyle L.C."/>
            <person name="Manoli G."/>
            <person name="Bertolini E."/>
            <person name="Kostal V."/>
            <person name="Hawley R.S."/>
            <person name="Takahashi A."/>
            <person name="Jones C.D."/>
            <person name="Price D.K."/>
            <person name="Whiteman N."/>
            <person name="Kopp A."/>
            <person name="Matute D.R."/>
            <person name="Petrov D.A."/>
        </authorList>
    </citation>
    <scope>NUCLEOTIDE SEQUENCE [LARGE SCALE GENOMIC DNA]</scope>
</reference>
<dbReference type="GO" id="GO:0000775">
    <property type="term" value="C:chromosome, centromeric region"/>
    <property type="evidence" value="ECO:0007669"/>
    <property type="project" value="InterPro"/>
</dbReference>
<sequence length="398" mass="44795">MVTKVEQQYKLLNAELMEQVQKQRLELGEYRKRLVALERENMELREEQVLQNDRQRFENISIVMDLMQRLNVDKDSVTTRQEPPNVHTRPSGPRRSSKDICRDMRKTISLARTTTTISPTRTSSIASTISSSSRRSTAEVYSKVEPSKAPEAKKHTPPPRRPMELMFDEDESDEDVSEVQSPVHKECDKKKEAETDGNQENDRLCSIIEENFSDEASESSSSCEAIYCDTTIEGSPPKGRTTTTPSDRALREVHTNVPDAVTLSRGKESIKSRTCTSRDEGDSVQEPSIQQARLAVPRPSHLSGIFPDISGSTPRRSLFNGICEVAGSTSTPKSFLIEELPSIRIRNRTTAQTISDDTNTSTTYFSTSGRPSRRCRPISLAEPNLKIKMRNEKGKAKK</sequence>
<feature type="region of interest" description="Disordered" evidence="4">
    <location>
        <begin position="75"/>
        <end position="100"/>
    </location>
</feature>
<dbReference type="GO" id="GO:0045132">
    <property type="term" value="P:meiotic chromosome segregation"/>
    <property type="evidence" value="ECO:0007669"/>
    <property type="project" value="InterPro"/>
</dbReference>